<dbReference type="GO" id="GO:0016301">
    <property type="term" value="F:kinase activity"/>
    <property type="evidence" value="ECO:0007669"/>
    <property type="project" value="UniProtKB-KW"/>
</dbReference>
<organism evidence="13">
    <name type="scientific">Zea mays</name>
    <name type="common">Maize</name>
    <dbReference type="NCBI Taxonomy" id="4577"/>
    <lineage>
        <taxon>Eukaryota</taxon>
        <taxon>Viridiplantae</taxon>
        <taxon>Streptophyta</taxon>
        <taxon>Embryophyta</taxon>
        <taxon>Tracheophyta</taxon>
        <taxon>Spermatophyta</taxon>
        <taxon>Magnoliopsida</taxon>
        <taxon>Liliopsida</taxon>
        <taxon>Poales</taxon>
        <taxon>Poaceae</taxon>
        <taxon>PACMAD clade</taxon>
        <taxon>Panicoideae</taxon>
        <taxon>Andropogonodae</taxon>
        <taxon>Andropogoneae</taxon>
        <taxon>Tripsacinae</taxon>
        <taxon>Zea</taxon>
    </lineage>
</organism>
<feature type="domain" description="Alpha-glucan water dikinase phosphohistidine-like" evidence="12">
    <location>
        <begin position="57"/>
        <end position="157"/>
    </location>
</feature>
<dbReference type="Gene3D" id="3.30.470.20">
    <property type="entry name" value="ATP-grasp fold, B domain"/>
    <property type="match status" value="1"/>
</dbReference>
<evidence type="ECO:0000256" key="9">
    <source>
        <dbReference type="ARBA" id="ARBA00022842"/>
    </source>
</evidence>
<dbReference type="PANTHER" id="PTHR47453:SF1">
    <property type="entry name" value="PHOSPHOGLUCAN, WATER DIKINASE, CHLOROPLASTIC"/>
    <property type="match status" value="1"/>
</dbReference>
<evidence type="ECO:0000313" key="14">
    <source>
        <dbReference type="Proteomes" id="UP000251960"/>
    </source>
</evidence>
<sequence>MRASRPMQRLIVYVCRFLGKPLEYPRTVSEHTLRLKFVLGFLGALFGVVSGATPDTTVERIAPGSLPSSMKEPVVLVVNKADGDEEVKAAGDNIVGVVLLQELPHLSHLGVRARQEKVVFVTCEDDDTIKNMRLLEGKHVRLGASSNNVDLSVVSNKDDCAAMSSEPSAGGDLFAQQFSLLTTDKKLELSEQKSYTSVANGMSGVLELSEASIESSGAKAAACGTLSVLSSMSNKVYNDQGTPAAFRVPAGAVIPFGSMEDALKKSGSIKSYTNLLERIETAQIENGELDSLSSKLQATVSLLSPSEEIIESLKKTFDQNVRLIVRSTANVEDLAGMSAAGLYESIPNVSLSDPRSFGAAVGQVWASLYTRRAILSRRAAGVPQRDAKMAVLVQEMLQPDLSFVLHTISPVDHDPKLVEAEVAPGLGETLASGTRGTPWRLSCHKLDGKVTTLAFANFSEELMVLNSGPTDGEMSRRTVDYSKKPLSVDATFREQFGQRLAAIGQYLEQKFGSAQDVEGCLVGPDIFIVQSRPQPQ</sequence>
<evidence type="ECO:0000256" key="3">
    <source>
        <dbReference type="ARBA" id="ARBA00011738"/>
    </source>
</evidence>
<comment type="subunit">
    <text evidence="3">Homodimer.</text>
</comment>
<dbReference type="InterPro" id="IPR054481">
    <property type="entry name" value="GWD1_pHisD"/>
</dbReference>
<accession>A0A3L6GD04</accession>
<keyword evidence="5" id="KW-0479">Metal-binding</keyword>
<reference evidence="13 14" key="1">
    <citation type="journal article" date="2018" name="Nat. Genet.">
        <title>Extensive intraspecific gene order and gene structural variations between Mo17 and other maize genomes.</title>
        <authorList>
            <person name="Sun S."/>
            <person name="Zhou Y."/>
            <person name="Chen J."/>
            <person name="Shi J."/>
            <person name="Zhao H."/>
            <person name="Zhao H."/>
            <person name="Song W."/>
            <person name="Zhang M."/>
            <person name="Cui Y."/>
            <person name="Dong X."/>
            <person name="Liu H."/>
            <person name="Ma X."/>
            <person name="Jiao Y."/>
            <person name="Wang B."/>
            <person name="Wei X."/>
            <person name="Stein J.C."/>
            <person name="Glaubitz J.C."/>
            <person name="Lu F."/>
            <person name="Yu G."/>
            <person name="Liang C."/>
            <person name="Fengler K."/>
            <person name="Li B."/>
            <person name="Rafalski A."/>
            <person name="Schnable P.S."/>
            <person name="Ware D.H."/>
            <person name="Buckler E.S."/>
            <person name="Lai J."/>
        </authorList>
    </citation>
    <scope>NUCLEOTIDE SEQUENCE [LARGE SCALE GENOMIC DNA]</scope>
    <source>
        <strain evidence="14">cv. Missouri 17</strain>
        <tissue evidence="13">Seedling</tissue>
    </source>
</reference>
<evidence type="ECO:0000256" key="2">
    <source>
        <dbReference type="ARBA" id="ARBA00007837"/>
    </source>
</evidence>
<evidence type="ECO:0000256" key="7">
    <source>
        <dbReference type="ARBA" id="ARBA00022777"/>
    </source>
</evidence>
<evidence type="ECO:0000259" key="12">
    <source>
        <dbReference type="Pfam" id="PF22973"/>
    </source>
</evidence>
<keyword evidence="8" id="KW-0067">ATP-binding</keyword>
<keyword evidence="10" id="KW-0119">Carbohydrate metabolism</keyword>
<name>A0A3L6G9A2_MAIZE</name>
<dbReference type="GO" id="GO:0005524">
    <property type="term" value="F:ATP binding"/>
    <property type="evidence" value="ECO:0007669"/>
    <property type="project" value="UniProtKB-KW"/>
</dbReference>
<dbReference type="GO" id="GO:0046872">
    <property type="term" value="F:metal ion binding"/>
    <property type="evidence" value="ECO:0007669"/>
    <property type="project" value="UniProtKB-KW"/>
</dbReference>
<comment type="cofactor">
    <cofactor evidence="1">
        <name>Mg(2+)</name>
        <dbReference type="ChEBI" id="CHEBI:18420"/>
    </cofactor>
</comment>
<protein>
    <submittedName>
        <fullName evidence="13">Phosphoglucan, water dikinase, chloroplastic</fullName>
    </submittedName>
</protein>
<comment type="similarity">
    <text evidence="2">Belongs to the PEP-utilizing enzyme family.</text>
</comment>
<dbReference type="AlphaFoldDB" id="A0A3L6G9A2"/>
<evidence type="ECO:0000256" key="6">
    <source>
        <dbReference type="ARBA" id="ARBA00022741"/>
    </source>
</evidence>
<accession>A0A3L6G9A2</accession>
<comment type="caution">
    <text evidence="13">The sequence shown here is derived from an EMBL/GenBank/DDBJ whole genome shotgun (WGS) entry which is preliminary data.</text>
</comment>
<evidence type="ECO:0000256" key="4">
    <source>
        <dbReference type="ARBA" id="ARBA00022679"/>
    </source>
</evidence>
<keyword evidence="6" id="KW-0547">Nucleotide-binding</keyword>
<dbReference type="InterPro" id="IPR002192">
    <property type="entry name" value="PPDK_AMP/ATP-bd"/>
</dbReference>
<keyword evidence="9" id="KW-0460">Magnesium</keyword>
<proteinExistence type="inferred from homology"/>
<dbReference type="EMBL" id="NCVQ01000002">
    <property type="protein sequence ID" value="PWZ44955.1"/>
    <property type="molecule type" value="Genomic_DNA"/>
</dbReference>
<dbReference type="Gene3D" id="3.30.1490.20">
    <property type="entry name" value="ATP-grasp fold, A domain"/>
    <property type="match status" value="1"/>
</dbReference>
<keyword evidence="4" id="KW-0808">Transferase</keyword>
<dbReference type="Pfam" id="PF01326">
    <property type="entry name" value="PPDK_N"/>
    <property type="match status" value="1"/>
</dbReference>
<gene>
    <name evidence="13" type="ORF">Zm00014a_033835</name>
</gene>
<dbReference type="SUPFAM" id="SSF56059">
    <property type="entry name" value="Glutathione synthetase ATP-binding domain-like"/>
    <property type="match status" value="1"/>
</dbReference>
<evidence type="ECO:0000256" key="1">
    <source>
        <dbReference type="ARBA" id="ARBA00001946"/>
    </source>
</evidence>
<dbReference type="EMBL" id="NCVQ01000002">
    <property type="protein sequence ID" value="PWZ44956.1"/>
    <property type="molecule type" value="Genomic_DNA"/>
</dbReference>
<evidence type="ECO:0000256" key="5">
    <source>
        <dbReference type="ARBA" id="ARBA00022723"/>
    </source>
</evidence>
<dbReference type="Pfam" id="PF22973">
    <property type="entry name" value="GWD1_pHisD"/>
    <property type="match status" value="1"/>
</dbReference>
<dbReference type="ExpressionAtlas" id="A0A3L6G9A2">
    <property type="expression patterns" value="baseline and differential"/>
</dbReference>
<dbReference type="InterPro" id="IPR013815">
    <property type="entry name" value="ATP_grasp_subdomain_1"/>
</dbReference>
<evidence type="ECO:0000259" key="11">
    <source>
        <dbReference type="Pfam" id="PF01326"/>
    </source>
</evidence>
<keyword evidence="7 13" id="KW-0418">Kinase</keyword>
<feature type="domain" description="Pyruvate phosphate dikinase AMP/ATP-binding" evidence="11">
    <location>
        <begin position="241"/>
        <end position="534"/>
    </location>
</feature>
<evidence type="ECO:0000313" key="13">
    <source>
        <dbReference type="EMBL" id="PWZ44955.1"/>
    </source>
</evidence>
<dbReference type="Proteomes" id="UP000251960">
    <property type="component" value="Chromosome 10"/>
</dbReference>
<evidence type="ECO:0000256" key="10">
    <source>
        <dbReference type="ARBA" id="ARBA00023277"/>
    </source>
</evidence>
<evidence type="ECO:0000256" key="8">
    <source>
        <dbReference type="ARBA" id="ARBA00022840"/>
    </source>
</evidence>
<dbReference type="PANTHER" id="PTHR47453">
    <property type="entry name" value="PHOSPHOGLUCAN, WATER DIKINASE, CHLOROPLASTIC"/>
    <property type="match status" value="1"/>
</dbReference>